<feature type="region of interest" description="Disordered" evidence="1">
    <location>
        <begin position="101"/>
        <end position="129"/>
    </location>
</feature>
<feature type="compositionally biased region" description="Polar residues" evidence="1">
    <location>
        <begin position="106"/>
        <end position="120"/>
    </location>
</feature>
<dbReference type="InterPro" id="IPR021729">
    <property type="entry name" value="DUF3298"/>
</dbReference>
<evidence type="ECO:0000313" key="5">
    <source>
        <dbReference type="Proteomes" id="UP000780721"/>
    </source>
</evidence>
<protein>
    <submittedName>
        <fullName evidence="4">DUF3298 domain-containing protein</fullName>
    </submittedName>
</protein>
<feature type="domain" description="DUF3298" evidence="3">
    <location>
        <begin position="215"/>
        <end position="297"/>
    </location>
</feature>
<dbReference type="Gene3D" id="3.90.640.20">
    <property type="entry name" value="Heat-shock cognate protein, ATPase"/>
    <property type="match status" value="1"/>
</dbReference>
<name>A0A930DW55_9FIRM</name>
<keyword evidence="2" id="KW-0812">Transmembrane</keyword>
<sequence length="303" mass="34200">MKDWDFVEAFSQIDDRFIEEAENERTRKKIKKFPIRYFSSAIAACFCLLFLLPNLSKETAYALQSIPGIGSYFQLITFRKYSFEDGNHKAEVVVPKLEQGSEESGIRNSGETGNKANASQGKEAGSIAAKESEKANSAQAINFDIEKKTDELIAAFKQEIQSSEYKNLSVSSQVILDSDNYYVLALSALQQEGDSFTQNHYYTMDKHSGKLLQLSDLFPEGTDYQKLLSEEVVSQMKAHNQKGDFPYFIQDGEDDEGFTEVKKNQSFYINGEGKLVLVFPQGEVAPMAQGEQQFVMPDRIWKA</sequence>
<organism evidence="4 5">
    <name type="scientific">Oribacterium sinus</name>
    <dbReference type="NCBI Taxonomy" id="237576"/>
    <lineage>
        <taxon>Bacteria</taxon>
        <taxon>Bacillati</taxon>
        <taxon>Bacillota</taxon>
        <taxon>Clostridia</taxon>
        <taxon>Lachnospirales</taxon>
        <taxon>Lachnospiraceae</taxon>
        <taxon>Oribacterium</taxon>
    </lineage>
</organism>
<accession>A0A930DW55</accession>
<dbReference type="Pfam" id="PF11738">
    <property type="entry name" value="DUF3298"/>
    <property type="match status" value="1"/>
</dbReference>
<comment type="caution">
    <text evidence="4">The sequence shown here is derived from an EMBL/GenBank/DDBJ whole genome shotgun (WGS) entry which is preliminary data.</text>
</comment>
<dbReference type="EMBL" id="JABZRB010000030">
    <property type="protein sequence ID" value="MBF1304630.1"/>
    <property type="molecule type" value="Genomic_DNA"/>
</dbReference>
<dbReference type="Gene3D" id="3.30.565.40">
    <property type="entry name" value="Fervidobacterium nodosum Rt17-B1 like"/>
    <property type="match status" value="1"/>
</dbReference>
<feature type="transmembrane region" description="Helical" evidence="2">
    <location>
        <begin position="35"/>
        <end position="55"/>
    </location>
</feature>
<dbReference type="AlphaFoldDB" id="A0A930DW55"/>
<dbReference type="InterPro" id="IPR037126">
    <property type="entry name" value="PdaC/RsiV-like_sf"/>
</dbReference>
<evidence type="ECO:0000256" key="2">
    <source>
        <dbReference type="SAM" id="Phobius"/>
    </source>
</evidence>
<evidence type="ECO:0000313" key="4">
    <source>
        <dbReference type="EMBL" id="MBF1304630.1"/>
    </source>
</evidence>
<gene>
    <name evidence="4" type="ORF">HXM91_01945</name>
</gene>
<keyword evidence="2" id="KW-0472">Membrane</keyword>
<reference evidence="4" key="1">
    <citation type="submission" date="2020-04" db="EMBL/GenBank/DDBJ databases">
        <title>Deep metagenomics examines the oral microbiome during advanced dental caries in children, revealing novel taxa and co-occurrences with host molecules.</title>
        <authorList>
            <person name="Baker J.L."/>
            <person name="Morton J.T."/>
            <person name="Dinis M."/>
            <person name="Alvarez R."/>
            <person name="Tran N.C."/>
            <person name="Knight R."/>
            <person name="Edlund A."/>
        </authorList>
    </citation>
    <scope>NUCLEOTIDE SEQUENCE</scope>
    <source>
        <strain evidence="4">JCVI_48_bin.5</strain>
    </source>
</reference>
<dbReference type="Proteomes" id="UP000780721">
    <property type="component" value="Unassembled WGS sequence"/>
</dbReference>
<keyword evidence="2" id="KW-1133">Transmembrane helix</keyword>
<evidence type="ECO:0000256" key="1">
    <source>
        <dbReference type="SAM" id="MobiDB-lite"/>
    </source>
</evidence>
<evidence type="ECO:0000259" key="3">
    <source>
        <dbReference type="Pfam" id="PF11738"/>
    </source>
</evidence>
<proteinExistence type="predicted"/>